<feature type="binding site" evidence="6">
    <location>
        <position position="186"/>
    </location>
    <ligand>
        <name>NAD(+)</name>
        <dbReference type="ChEBI" id="CHEBI:57540"/>
    </ligand>
</feature>
<keyword evidence="2 6" id="KW-0662">Pyridine nucleotide biosynthesis</keyword>
<keyword evidence="3 6" id="KW-0521">NADP</keyword>
<dbReference type="Pfam" id="PF01958">
    <property type="entry name" value="Asp_DH_C"/>
    <property type="match status" value="1"/>
</dbReference>
<feature type="binding site" evidence="6">
    <location>
        <position position="120"/>
    </location>
    <ligand>
        <name>NAD(+)</name>
        <dbReference type="ChEBI" id="CHEBI:57540"/>
    </ligand>
</feature>
<evidence type="ECO:0000256" key="1">
    <source>
        <dbReference type="ARBA" id="ARBA00008331"/>
    </source>
</evidence>
<dbReference type="GO" id="GO:0051287">
    <property type="term" value="F:NAD binding"/>
    <property type="evidence" value="ECO:0007669"/>
    <property type="project" value="UniProtKB-UniRule"/>
</dbReference>
<dbReference type="NCBIfam" id="NF009828">
    <property type="entry name" value="PRK13303.1-3"/>
    <property type="match status" value="1"/>
</dbReference>
<dbReference type="SUPFAM" id="SSF55347">
    <property type="entry name" value="Glyceraldehyde-3-phosphate dehydrogenase-like, C-terminal domain"/>
    <property type="match status" value="1"/>
</dbReference>
<evidence type="ECO:0000256" key="2">
    <source>
        <dbReference type="ARBA" id="ARBA00022642"/>
    </source>
</evidence>
<dbReference type="Proteomes" id="UP000094626">
    <property type="component" value="Plasmid pSA2"/>
</dbReference>
<sequence>MASIAPPRIGLIGDGGISRAVRKALGGAAPIVGILARCPREGLDEALRVETVADLLARAPDVIVECAGHEAVRAYGADVLRAGLSLMIVSTGALADPALAETLSAAAEEGGVQLVLASGAMAGIEGLSAARLGGLERVRYTGRKPALAWRGTPAEDLLDLAALIEPAVFFRGDAREAALTYPKNSNVAATVALAGIGFDRTEVELVADPTIATNVHELSFEGADGSFEVRIAGAPSAANPKTSALTAHSIVRLLHGMAAPIVI</sequence>
<dbReference type="UniPathway" id="UPA00253">
    <property type="reaction ID" value="UER00456"/>
</dbReference>
<dbReference type="HAMAP" id="MF_01265">
    <property type="entry name" value="NadX"/>
    <property type="match status" value="1"/>
</dbReference>
<dbReference type="RefSeq" id="WP_069709614.1">
    <property type="nucleotide sequence ID" value="NZ_CP017077.1"/>
</dbReference>
<comment type="miscellaneous">
    <text evidence="6">The iminoaspartate product is unstable in aqueous solution and can decompose to oxaloacetate and ammonia.</text>
</comment>
<dbReference type="KEGG" id="nre:BES08_25080"/>
<gene>
    <name evidence="6" type="primary">nadX</name>
    <name evidence="9" type="ORF">BES08_25080</name>
</gene>
<feature type="active site" evidence="6">
    <location>
        <position position="216"/>
    </location>
</feature>
<dbReference type="Pfam" id="PF03447">
    <property type="entry name" value="NAD_binding_3"/>
    <property type="match status" value="1"/>
</dbReference>
<dbReference type="GO" id="GO:0009435">
    <property type="term" value="P:NAD+ biosynthetic process"/>
    <property type="evidence" value="ECO:0007669"/>
    <property type="project" value="UniProtKB-UniRule"/>
</dbReference>
<evidence type="ECO:0000256" key="3">
    <source>
        <dbReference type="ARBA" id="ARBA00022857"/>
    </source>
</evidence>
<dbReference type="InterPro" id="IPR011182">
    <property type="entry name" value="L-Asp_DH"/>
</dbReference>
<keyword evidence="9" id="KW-0614">Plasmid</keyword>
<accession>A0A1D8ADQ5</accession>
<dbReference type="GO" id="GO:0050661">
    <property type="term" value="F:NADP binding"/>
    <property type="evidence" value="ECO:0007669"/>
    <property type="project" value="UniProtKB-UniRule"/>
</dbReference>
<comment type="pathway">
    <text evidence="6">Cofactor biosynthesis; NAD(+) biosynthesis; iminoaspartate from L-aspartate (dehydrogenase route): step 1/1.</text>
</comment>
<evidence type="ECO:0000313" key="10">
    <source>
        <dbReference type="Proteomes" id="UP000094626"/>
    </source>
</evidence>
<dbReference type="NCBIfam" id="NF009827">
    <property type="entry name" value="PRK13303.1-2"/>
    <property type="match status" value="1"/>
</dbReference>
<dbReference type="InterPro" id="IPR036291">
    <property type="entry name" value="NAD(P)-bd_dom_sf"/>
</dbReference>
<dbReference type="SUPFAM" id="SSF51735">
    <property type="entry name" value="NAD(P)-binding Rossmann-fold domains"/>
    <property type="match status" value="1"/>
</dbReference>
<dbReference type="InterPro" id="IPR020626">
    <property type="entry name" value="Asp_DH_prok"/>
</dbReference>
<evidence type="ECO:0000256" key="5">
    <source>
        <dbReference type="ARBA" id="ARBA00023027"/>
    </source>
</evidence>
<comment type="catalytic activity">
    <reaction evidence="6">
        <text>L-aspartate + NADP(+) + H2O = oxaloacetate + NH4(+) + NADPH + H(+)</text>
        <dbReference type="Rhea" id="RHEA:11784"/>
        <dbReference type="ChEBI" id="CHEBI:15377"/>
        <dbReference type="ChEBI" id="CHEBI:15378"/>
        <dbReference type="ChEBI" id="CHEBI:16452"/>
        <dbReference type="ChEBI" id="CHEBI:28938"/>
        <dbReference type="ChEBI" id="CHEBI:29991"/>
        <dbReference type="ChEBI" id="CHEBI:57783"/>
        <dbReference type="ChEBI" id="CHEBI:58349"/>
        <dbReference type="EC" id="1.4.1.21"/>
    </reaction>
</comment>
<dbReference type="PANTHER" id="PTHR31873">
    <property type="entry name" value="L-ASPARTATE DEHYDROGENASE-RELATED"/>
    <property type="match status" value="1"/>
</dbReference>
<dbReference type="Gene3D" id="3.40.50.720">
    <property type="entry name" value="NAD(P)-binding Rossmann-like Domain"/>
    <property type="match status" value="1"/>
</dbReference>
<dbReference type="GO" id="GO:0016639">
    <property type="term" value="F:oxidoreductase activity, acting on the CH-NH2 group of donors, NAD or NADP as acceptor"/>
    <property type="evidence" value="ECO:0007669"/>
    <property type="project" value="UniProtKB-UniRule"/>
</dbReference>
<protein>
    <recommendedName>
        <fullName evidence="6">L-aspartate dehydrogenase</fullName>
        <ecNumber evidence="6">1.4.1.21</ecNumber>
    </recommendedName>
</protein>
<evidence type="ECO:0000256" key="6">
    <source>
        <dbReference type="HAMAP-Rule" id="MF_01265"/>
    </source>
</evidence>
<comment type="catalytic activity">
    <reaction evidence="6">
        <text>L-aspartate + NAD(+) + H2O = oxaloacetate + NH4(+) + NADH + H(+)</text>
        <dbReference type="Rhea" id="RHEA:11788"/>
        <dbReference type="ChEBI" id="CHEBI:15377"/>
        <dbReference type="ChEBI" id="CHEBI:15378"/>
        <dbReference type="ChEBI" id="CHEBI:16452"/>
        <dbReference type="ChEBI" id="CHEBI:28938"/>
        <dbReference type="ChEBI" id="CHEBI:29991"/>
        <dbReference type="ChEBI" id="CHEBI:57540"/>
        <dbReference type="ChEBI" id="CHEBI:57945"/>
        <dbReference type="EC" id="1.4.1.21"/>
    </reaction>
</comment>
<dbReference type="PANTHER" id="PTHR31873:SF6">
    <property type="entry name" value="ASPARTATE DEHYDROGENASE DOMAIN-CONTAINING PROTEIN"/>
    <property type="match status" value="1"/>
</dbReference>
<evidence type="ECO:0000259" key="8">
    <source>
        <dbReference type="Pfam" id="PF03447"/>
    </source>
</evidence>
<organism evidence="9 10">
    <name type="scientific">Novosphingobium resinovorum</name>
    <dbReference type="NCBI Taxonomy" id="158500"/>
    <lineage>
        <taxon>Bacteria</taxon>
        <taxon>Pseudomonadati</taxon>
        <taxon>Pseudomonadota</taxon>
        <taxon>Alphaproteobacteria</taxon>
        <taxon>Sphingomonadales</taxon>
        <taxon>Sphingomonadaceae</taxon>
        <taxon>Novosphingobium</taxon>
    </lineage>
</organism>
<feature type="domain" description="Aspartate/homoserine dehydrogenase NAD-binding" evidence="8">
    <location>
        <begin position="31"/>
        <end position="115"/>
    </location>
</feature>
<feature type="domain" description="Aspartate dehydrogenase" evidence="7">
    <location>
        <begin position="165"/>
        <end position="251"/>
    </location>
</feature>
<dbReference type="Gene3D" id="3.30.360.10">
    <property type="entry name" value="Dihydrodipicolinate Reductase, domain 2"/>
    <property type="match status" value="1"/>
</dbReference>
<keyword evidence="5 6" id="KW-0520">NAD</keyword>
<comment type="function">
    <text evidence="6">Specifically catalyzes the NAD or NADP-dependent dehydrogenation of L-aspartate to iminoaspartate.</text>
</comment>
<geneLocation type="plasmid" evidence="9 10">
    <name>pSA2</name>
</geneLocation>
<evidence type="ECO:0000256" key="4">
    <source>
        <dbReference type="ARBA" id="ARBA00023002"/>
    </source>
</evidence>
<dbReference type="EMBL" id="CP017077">
    <property type="protein sequence ID" value="AOR80201.1"/>
    <property type="molecule type" value="Genomic_DNA"/>
</dbReference>
<dbReference type="GO" id="GO:0033735">
    <property type="term" value="F:aspartate dehydrogenase [NAD(P)+] activity"/>
    <property type="evidence" value="ECO:0007669"/>
    <property type="project" value="UniProtKB-EC"/>
</dbReference>
<dbReference type="OrthoDB" id="8456681at2"/>
<dbReference type="EC" id="1.4.1.21" evidence="6"/>
<keyword evidence="4 6" id="KW-0560">Oxidoreductase</keyword>
<evidence type="ECO:0000259" key="7">
    <source>
        <dbReference type="Pfam" id="PF01958"/>
    </source>
</evidence>
<dbReference type="InterPro" id="IPR002811">
    <property type="entry name" value="Asp_DH"/>
</dbReference>
<proteinExistence type="inferred from homology"/>
<evidence type="ECO:0000313" key="9">
    <source>
        <dbReference type="EMBL" id="AOR80201.1"/>
    </source>
</evidence>
<dbReference type="PIRSF" id="PIRSF005227">
    <property type="entry name" value="Asp_dh_NAD_syn"/>
    <property type="match status" value="1"/>
</dbReference>
<dbReference type="InterPro" id="IPR005106">
    <property type="entry name" value="Asp/hSer_DH_NAD-bd"/>
</dbReference>
<dbReference type="NCBIfam" id="NF009829">
    <property type="entry name" value="PRK13303.1-4"/>
    <property type="match status" value="1"/>
</dbReference>
<comment type="similarity">
    <text evidence="1 6">Belongs to the L-aspartate dehydrogenase family.</text>
</comment>
<keyword evidence="10" id="KW-1185">Reference proteome</keyword>
<dbReference type="AlphaFoldDB" id="A0A1D8ADQ5"/>
<reference evidence="10" key="1">
    <citation type="journal article" date="2017" name="J. Biotechnol.">
        <title>Complete genome sequence of Novosphingobium resinovorum SA1, a versatile xenobiotic-degrading bacterium capable of utilizing sulfanilic acid.</title>
        <authorList>
            <person name="Hegedus B."/>
            <person name="Kos P.B."/>
            <person name="Balint B."/>
            <person name="Maroti G."/>
            <person name="Gan H.M."/>
            <person name="Perei K."/>
            <person name="Rakhely G."/>
        </authorList>
    </citation>
    <scope>NUCLEOTIDE SEQUENCE [LARGE SCALE GENOMIC DNA]</scope>
    <source>
        <strain evidence="10">SA1</strain>
    </source>
</reference>
<name>A0A1D8ADQ5_9SPHN</name>